<keyword evidence="2" id="KW-1185">Reference proteome</keyword>
<accession>A0ACA9NBV8</accession>
<feature type="non-terminal residue" evidence="1">
    <location>
        <position position="141"/>
    </location>
</feature>
<organism evidence="1 2">
    <name type="scientific">Dentiscutata heterogama</name>
    <dbReference type="NCBI Taxonomy" id="1316150"/>
    <lineage>
        <taxon>Eukaryota</taxon>
        <taxon>Fungi</taxon>
        <taxon>Fungi incertae sedis</taxon>
        <taxon>Mucoromycota</taxon>
        <taxon>Glomeromycotina</taxon>
        <taxon>Glomeromycetes</taxon>
        <taxon>Diversisporales</taxon>
        <taxon>Gigasporaceae</taxon>
        <taxon>Dentiscutata</taxon>
    </lineage>
</organism>
<evidence type="ECO:0000313" key="1">
    <source>
        <dbReference type="EMBL" id="CAG8644193.1"/>
    </source>
</evidence>
<gene>
    <name evidence="1" type="ORF">DHETER_LOCUS8984</name>
</gene>
<protein>
    <submittedName>
        <fullName evidence="1">13662_t:CDS:1</fullName>
    </submittedName>
</protein>
<evidence type="ECO:0000313" key="2">
    <source>
        <dbReference type="Proteomes" id="UP000789702"/>
    </source>
</evidence>
<dbReference type="Proteomes" id="UP000789702">
    <property type="component" value="Unassembled WGS sequence"/>
</dbReference>
<comment type="caution">
    <text evidence="1">The sequence shown here is derived from an EMBL/GenBank/DDBJ whole genome shotgun (WGS) entry which is preliminary data.</text>
</comment>
<name>A0ACA9NBV8_9GLOM</name>
<sequence length="141" mass="16810">KFRGPAHSRCNLKLQIDPETIKILVLFCNGSSYNFHHLMQEIAKVTDKKIVPIANNSEQYITFSVGQLQFIDKIQHELRKRWEIQVLKSYKLKLEKDEKIKKALKQYLDDEELQGYMEYGMKLKYYTKLLETAKKQVKIER</sequence>
<reference evidence="1" key="1">
    <citation type="submission" date="2021-06" db="EMBL/GenBank/DDBJ databases">
        <authorList>
            <person name="Kallberg Y."/>
            <person name="Tangrot J."/>
            <person name="Rosling A."/>
        </authorList>
    </citation>
    <scope>NUCLEOTIDE SEQUENCE</scope>
    <source>
        <strain evidence="1">IL203A</strain>
    </source>
</reference>
<proteinExistence type="predicted"/>
<dbReference type="EMBL" id="CAJVPU010015063">
    <property type="protein sequence ID" value="CAG8644193.1"/>
    <property type="molecule type" value="Genomic_DNA"/>
</dbReference>
<feature type="non-terminal residue" evidence="1">
    <location>
        <position position="1"/>
    </location>
</feature>